<dbReference type="EMBL" id="LAZR01000933">
    <property type="protein sequence ID" value="KKN54312.1"/>
    <property type="molecule type" value="Genomic_DNA"/>
</dbReference>
<protein>
    <submittedName>
        <fullName evidence="1">Uncharacterized protein</fullName>
    </submittedName>
</protein>
<name>A0A0F9RWH9_9ZZZZ</name>
<reference evidence="1" key="1">
    <citation type="journal article" date="2015" name="Nature">
        <title>Complex archaea that bridge the gap between prokaryotes and eukaryotes.</title>
        <authorList>
            <person name="Spang A."/>
            <person name="Saw J.H."/>
            <person name="Jorgensen S.L."/>
            <person name="Zaremba-Niedzwiedzka K."/>
            <person name="Martijn J."/>
            <person name="Lind A.E."/>
            <person name="van Eijk R."/>
            <person name="Schleper C."/>
            <person name="Guy L."/>
            <person name="Ettema T.J."/>
        </authorList>
    </citation>
    <scope>NUCLEOTIDE SEQUENCE</scope>
</reference>
<sequence length="83" mass="9074">MDTYIRNDRAVPGSVRSDVHTQTLNAGDNTRNHGLGKAIIGFFVQDGNDFVEVEGNIIDSDNFNFNLASGSIVNAKLTLIYTQ</sequence>
<gene>
    <name evidence="1" type="ORF">LCGC14_0593670</name>
</gene>
<organism evidence="1">
    <name type="scientific">marine sediment metagenome</name>
    <dbReference type="NCBI Taxonomy" id="412755"/>
    <lineage>
        <taxon>unclassified sequences</taxon>
        <taxon>metagenomes</taxon>
        <taxon>ecological metagenomes</taxon>
    </lineage>
</organism>
<comment type="caution">
    <text evidence="1">The sequence shown here is derived from an EMBL/GenBank/DDBJ whole genome shotgun (WGS) entry which is preliminary data.</text>
</comment>
<evidence type="ECO:0000313" key="1">
    <source>
        <dbReference type="EMBL" id="KKN54312.1"/>
    </source>
</evidence>
<dbReference type="AlphaFoldDB" id="A0A0F9RWH9"/>
<proteinExistence type="predicted"/>
<accession>A0A0F9RWH9</accession>